<gene>
    <name evidence="1" type="ORF">NDU88_000067</name>
</gene>
<protein>
    <submittedName>
        <fullName evidence="1">Uncharacterized protein</fullName>
    </submittedName>
</protein>
<feature type="non-terminal residue" evidence="1">
    <location>
        <position position="1"/>
    </location>
</feature>
<feature type="non-terminal residue" evidence="1">
    <location>
        <position position="155"/>
    </location>
</feature>
<comment type="caution">
    <text evidence="1">The sequence shown here is derived from an EMBL/GenBank/DDBJ whole genome shotgun (WGS) entry which is preliminary data.</text>
</comment>
<accession>A0AAV7V7Y4</accession>
<organism evidence="1 2">
    <name type="scientific">Pleurodeles waltl</name>
    <name type="common">Iberian ribbed newt</name>
    <dbReference type="NCBI Taxonomy" id="8319"/>
    <lineage>
        <taxon>Eukaryota</taxon>
        <taxon>Metazoa</taxon>
        <taxon>Chordata</taxon>
        <taxon>Craniata</taxon>
        <taxon>Vertebrata</taxon>
        <taxon>Euteleostomi</taxon>
        <taxon>Amphibia</taxon>
        <taxon>Batrachia</taxon>
        <taxon>Caudata</taxon>
        <taxon>Salamandroidea</taxon>
        <taxon>Salamandridae</taxon>
        <taxon>Pleurodelinae</taxon>
        <taxon>Pleurodeles</taxon>
    </lineage>
</organism>
<proteinExistence type="predicted"/>
<keyword evidence="2" id="KW-1185">Reference proteome</keyword>
<name>A0AAV7V7Y4_PLEWA</name>
<dbReference type="EMBL" id="JANPWB010000003">
    <property type="protein sequence ID" value="KAJ1196194.1"/>
    <property type="molecule type" value="Genomic_DNA"/>
</dbReference>
<reference evidence="1" key="1">
    <citation type="journal article" date="2022" name="bioRxiv">
        <title>Sequencing and chromosome-scale assembly of the giantPleurodeles waltlgenome.</title>
        <authorList>
            <person name="Brown T."/>
            <person name="Elewa A."/>
            <person name="Iarovenko S."/>
            <person name="Subramanian E."/>
            <person name="Araus A.J."/>
            <person name="Petzold A."/>
            <person name="Susuki M."/>
            <person name="Suzuki K.-i.T."/>
            <person name="Hayashi T."/>
            <person name="Toyoda A."/>
            <person name="Oliveira C."/>
            <person name="Osipova E."/>
            <person name="Leigh N.D."/>
            <person name="Simon A."/>
            <person name="Yun M.H."/>
        </authorList>
    </citation>
    <scope>NUCLEOTIDE SEQUENCE</scope>
    <source>
        <strain evidence="1">20211129_DDA</strain>
        <tissue evidence="1">Liver</tissue>
    </source>
</reference>
<evidence type="ECO:0000313" key="1">
    <source>
        <dbReference type="EMBL" id="KAJ1196194.1"/>
    </source>
</evidence>
<dbReference type="Proteomes" id="UP001066276">
    <property type="component" value="Chromosome 2_1"/>
</dbReference>
<dbReference type="AlphaFoldDB" id="A0AAV7V7Y4"/>
<evidence type="ECO:0000313" key="2">
    <source>
        <dbReference type="Proteomes" id="UP001066276"/>
    </source>
</evidence>
<sequence>LVSAAPAGLGLPAVDDLASALIPGEVLQDPVAAEEGSFCLQISVEIVLIRSRTSLVSAAPEGLGLREPDDLASALKKWRFSSKIVVSNSGEPWSRCRTSLVSADPEGLGLRAVDDPASALIPELWLYLETIQRSAPLENSLDLDKDGAATDIKQV</sequence>